<organism evidence="11 12">
    <name type="scientific">Bacillus glycinifermentans</name>
    <dbReference type="NCBI Taxonomy" id="1664069"/>
    <lineage>
        <taxon>Bacteria</taxon>
        <taxon>Bacillati</taxon>
        <taxon>Bacillota</taxon>
        <taxon>Bacilli</taxon>
        <taxon>Bacillales</taxon>
        <taxon>Bacillaceae</taxon>
        <taxon>Bacillus</taxon>
    </lineage>
</organism>
<sequence>MTIGEINIPKRTIMTPGPVEADPRVLRALSNPVLGQFDPAFTNMMNEVMELLRQIFRTKNKWAFPVDGTSRAGLEAVLISIIRPGDKVLVPIFGRFGHLLVEICERCRADVHTMECPWGEVFDPEDVIREIKRVKPEIVAIVHGETSTGCMQPLEKIGRFCRELGVLCVVDAVATIGGTDVNTDEWCLDAVIGGTQKCLSVPSGMAPITFNSRIEARINERKKVERGIATEEDMKRERDHLPIYSNYFDISQLMDYWSPRRLNHHTEATSMLYGLREGARAVLEEGLSERFERHRLHEAALTEGIRAMGLELFAEGEKKLPTVTCVKVPERVDAEEVRNMMLKEFGVEIASSFGPLCGRIWRIGTMGYSCRKENILFALAALEAVLIRVGAPVQPGRALQAALSFYHGKTAVNRGVS</sequence>
<dbReference type="InterPro" id="IPR015424">
    <property type="entry name" value="PyrdxlP-dep_Trfase"/>
</dbReference>
<dbReference type="FunFam" id="3.40.640.10:FF:000027">
    <property type="entry name" value="Serine--pyruvate aminotransferase, mitochondrial"/>
    <property type="match status" value="1"/>
</dbReference>
<evidence type="ECO:0000313" key="11">
    <source>
        <dbReference type="EMBL" id="QAT66782.1"/>
    </source>
</evidence>
<dbReference type="Gene3D" id="3.90.1150.10">
    <property type="entry name" value="Aspartate Aminotransferase, domain 1"/>
    <property type="match status" value="1"/>
</dbReference>
<dbReference type="KEGG" id="bgy:BGLY_3815"/>
<accession>A0AAJ3Z0W9</accession>
<dbReference type="GeneID" id="82854798"/>
<protein>
    <submittedName>
        <fullName evidence="11">Alanine--glyoxylate aminotransferase family protein</fullName>
    </submittedName>
</protein>
<dbReference type="InterPro" id="IPR024169">
    <property type="entry name" value="SP_NH2Trfase/AEP_transaminase"/>
</dbReference>
<feature type="binding site" evidence="6">
    <location>
        <position position="362"/>
    </location>
    <ligand>
        <name>substrate</name>
    </ligand>
</feature>
<evidence type="ECO:0000256" key="5">
    <source>
        <dbReference type="ARBA" id="ARBA00022898"/>
    </source>
</evidence>
<dbReference type="AlphaFoldDB" id="A0AAJ3Z0W9"/>
<dbReference type="GO" id="GO:0004760">
    <property type="term" value="F:L-serine-pyruvate transaminase activity"/>
    <property type="evidence" value="ECO:0007669"/>
    <property type="project" value="TreeGrafter"/>
</dbReference>
<evidence type="ECO:0000259" key="10">
    <source>
        <dbReference type="Pfam" id="PF00266"/>
    </source>
</evidence>
<evidence type="ECO:0000256" key="9">
    <source>
        <dbReference type="RuleBase" id="RU004504"/>
    </source>
</evidence>
<name>A0AAJ3Z0W9_9BACI</name>
<reference evidence="11 12" key="1">
    <citation type="submission" date="2019-01" db="EMBL/GenBank/DDBJ databases">
        <title>Genome sequence of Bacillus glycinifermentans SRCM103574.</title>
        <authorList>
            <person name="Kong H.-J."/>
            <person name="Jeong S.-Y."/>
            <person name="Jeong D.-Y."/>
        </authorList>
    </citation>
    <scope>NUCLEOTIDE SEQUENCE [LARGE SCALE GENOMIC DNA]</scope>
    <source>
        <strain evidence="11 12">SRCM103574</strain>
    </source>
</reference>
<dbReference type="PROSITE" id="PS00595">
    <property type="entry name" value="AA_TRANSFER_CLASS_5"/>
    <property type="match status" value="1"/>
</dbReference>
<dbReference type="SUPFAM" id="SSF53383">
    <property type="entry name" value="PLP-dependent transferases"/>
    <property type="match status" value="1"/>
</dbReference>
<evidence type="ECO:0000256" key="7">
    <source>
        <dbReference type="PIRSR" id="PIRSR000524-50"/>
    </source>
</evidence>
<evidence type="ECO:0000256" key="2">
    <source>
        <dbReference type="ARBA" id="ARBA00009236"/>
    </source>
</evidence>
<dbReference type="Gene3D" id="3.40.640.10">
    <property type="entry name" value="Type I PLP-dependent aspartate aminotransferase-like (Major domain)"/>
    <property type="match status" value="1"/>
</dbReference>
<comment type="cofactor">
    <cofactor evidence="1 7 9">
        <name>pyridoxal 5'-phosphate</name>
        <dbReference type="ChEBI" id="CHEBI:597326"/>
    </cofactor>
</comment>
<dbReference type="PANTHER" id="PTHR21152">
    <property type="entry name" value="AMINOTRANSFERASE CLASS V"/>
    <property type="match status" value="1"/>
</dbReference>
<dbReference type="EMBL" id="CP035232">
    <property type="protein sequence ID" value="QAT66782.1"/>
    <property type="molecule type" value="Genomic_DNA"/>
</dbReference>
<gene>
    <name evidence="11" type="ORF">EQZ20_19160</name>
</gene>
<evidence type="ECO:0000256" key="4">
    <source>
        <dbReference type="ARBA" id="ARBA00022679"/>
    </source>
</evidence>
<evidence type="ECO:0000256" key="6">
    <source>
        <dbReference type="PIRSR" id="PIRSR000524-1"/>
    </source>
</evidence>
<dbReference type="GO" id="GO:0008453">
    <property type="term" value="F:alanine-glyoxylate transaminase activity"/>
    <property type="evidence" value="ECO:0007669"/>
    <property type="project" value="TreeGrafter"/>
</dbReference>
<comment type="similarity">
    <text evidence="2 8">Belongs to the class-V pyridoxal-phosphate-dependent aminotransferase family.</text>
</comment>
<dbReference type="PANTHER" id="PTHR21152:SF40">
    <property type="entry name" value="ALANINE--GLYOXYLATE AMINOTRANSFERASE"/>
    <property type="match status" value="1"/>
</dbReference>
<feature type="modified residue" description="N6-(pyridoxal phosphate)lysine" evidence="7">
    <location>
        <position position="197"/>
    </location>
</feature>
<keyword evidence="5 7" id="KW-0663">Pyridoxal phosphate</keyword>
<evidence type="ECO:0000256" key="3">
    <source>
        <dbReference type="ARBA" id="ARBA00022576"/>
    </source>
</evidence>
<dbReference type="InterPro" id="IPR020578">
    <property type="entry name" value="Aminotrans_V_PyrdxlP_BS"/>
</dbReference>
<dbReference type="InterPro" id="IPR000192">
    <property type="entry name" value="Aminotrans_V_dom"/>
</dbReference>
<feature type="domain" description="Aminotransferase class V" evidence="10">
    <location>
        <begin position="39"/>
        <end position="359"/>
    </location>
</feature>
<dbReference type="GO" id="GO:0019265">
    <property type="term" value="P:glycine biosynthetic process, by transamination of glyoxylate"/>
    <property type="evidence" value="ECO:0007669"/>
    <property type="project" value="TreeGrafter"/>
</dbReference>
<evidence type="ECO:0000256" key="8">
    <source>
        <dbReference type="RuleBase" id="RU004075"/>
    </source>
</evidence>
<evidence type="ECO:0000256" key="1">
    <source>
        <dbReference type="ARBA" id="ARBA00001933"/>
    </source>
</evidence>
<proteinExistence type="inferred from homology"/>
<dbReference type="Pfam" id="PF00266">
    <property type="entry name" value="Aminotran_5"/>
    <property type="match status" value="1"/>
</dbReference>
<dbReference type="InterPro" id="IPR015422">
    <property type="entry name" value="PyrdxlP-dep_Trfase_small"/>
</dbReference>
<keyword evidence="3 11" id="KW-0032">Aminotransferase</keyword>
<keyword evidence="4" id="KW-0808">Transferase</keyword>
<dbReference type="PIRSF" id="PIRSF000524">
    <property type="entry name" value="SPT"/>
    <property type="match status" value="1"/>
</dbReference>
<dbReference type="RefSeq" id="WP_046131654.1">
    <property type="nucleotide sequence ID" value="NZ_CP035232.1"/>
</dbReference>
<dbReference type="InterPro" id="IPR015421">
    <property type="entry name" value="PyrdxlP-dep_Trfase_major"/>
</dbReference>
<evidence type="ECO:0000313" key="12">
    <source>
        <dbReference type="Proteomes" id="UP000288675"/>
    </source>
</evidence>
<dbReference type="Proteomes" id="UP000288675">
    <property type="component" value="Chromosome"/>
</dbReference>